<dbReference type="NCBIfam" id="NF033749">
    <property type="entry name" value="bact_hemeryth"/>
    <property type="match status" value="1"/>
</dbReference>
<dbReference type="NCBIfam" id="TIGR02481">
    <property type="entry name" value="hemeryth_dom"/>
    <property type="match status" value="1"/>
</dbReference>
<evidence type="ECO:0000259" key="4">
    <source>
        <dbReference type="Pfam" id="PF01814"/>
    </source>
</evidence>
<dbReference type="STRING" id="1392877.SAMN05216221_1949"/>
<dbReference type="Pfam" id="PF01814">
    <property type="entry name" value="Hemerythrin"/>
    <property type="match status" value="1"/>
</dbReference>
<evidence type="ECO:0000256" key="3">
    <source>
        <dbReference type="ARBA" id="ARBA00023004"/>
    </source>
</evidence>
<keyword evidence="2" id="KW-0479">Metal-binding</keyword>
<dbReference type="OrthoDB" id="1122424at2"/>
<evidence type="ECO:0000313" key="6">
    <source>
        <dbReference type="Proteomes" id="UP000243359"/>
    </source>
</evidence>
<dbReference type="InterPro" id="IPR050669">
    <property type="entry name" value="Hemerythrin"/>
</dbReference>
<feature type="domain" description="Hemerythrin-like" evidence="4">
    <location>
        <begin position="13"/>
        <end position="124"/>
    </location>
</feature>
<comment type="similarity">
    <text evidence="1">Belongs to the hemerythrin family.</text>
</comment>
<evidence type="ECO:0000256" key="2">
    <source>
        <dbReference type="ARBA" id="ARBA00022723"/>
    </source>
</evidence>
<dbReference type="PANTHER" id="PTHR37164">
    <property type="entry name" value="BACTERIOHEMERYTHRIN"/>
    <property type="match status" value="1"/>
</dbReference>
<dbReference type="InterPro" id="IPR035938">
    <property type="entry name" value="Hemerythrin-like_sf"/>
</dbReference>
<name>A0A1H1SNS4_9PSED</name>
<sequence>MSYMKWTSDLELGIEVIDNQHLRIVEYINDLHQAIDNQNRAEVGEVLEQLVEYTMSHFAFEEDLQEQAGYPFHHAHKKVHELFNRKIADFQYRFDLGEDVSRQLLTTLRAWLINHIKRDDADYAETVKVALAGTLRPRPKGFFARLFG</sequence>
<dbReference type="GO" id="GO:0046872">
    <property type="term" value="F:metal ion binding"/>
    <property type="evidence" value="ECO:0007669"/>
    <property type="project" value="UniProtKB-KW"/>
</dbReference>
<dbReference type="NCBIfam" id="NF002007">
    <property type="entry name" value="PRK00808.1"/>
    <property type="match status" value="1"/>
</dbReference>
<evidence type="ECO:0000256" key="1">
    <source>
        <dbReference type="ARBA" id="ARBA00010587"/>
    </source>
</evidence>
<dbReference type="EMBL" id="LT629751">
    <property type="protein sequence ID" value="SDS49632.1"/>
    <property type="molecule type" value="Genomic_DNA"/>
</dbReference>
<dbReference type="CDD" id="cd12107">
    <property type="entry name" value="Hemerythrin"/>
    <property type="match status" value="1"/>
</dbReference>
<reference evidence="6" key="1">
    <citation type="submission" date="2016-10" db="EMBL/GenBank/DDBJ databases">
        <authorList>
            <person name="Varghese N."/>
            <person name="Submissions S."/>
        </authorList>
    </citation>
    <scope>NUCLEOTIDE SEQUENCE [LARGE SCALE GENOMIC DNA]</scope>
    <source>
        <strain evidence="6">KCTC 32247</strain>
    </source>
</reference>
<keyword evidence="6" id="KW-1185">Reference proteome</keyword>
<dbReference type="RefSeq" id="WP_090348757.1">
    <property type="nucleotide sequence ID" value="NZ_LT629751.1"/>
</dbReference>
<dbReference type="AlphaFoldDB" id="A0A1H1SNS4"/>
<organism evidence="5 6">
    <name type="scientific">Pseudomonas oryzae</name>
    <dbReference type="NCBI Taxonomy" id="1392877"/>
    <lineage>
        <taxon>Bacteria</taxon>
        <taxon>Pseudomonadati</taxon>
        <taxon>Pseudomonadota</taxon>
        <taxon>Gammaproteobacteria</taxon>
        <taxon>Pseudomonadales</taxon>
        <taxon>Pseudomonadaceae</taxon>
        <taxon>Pseudomonas</taxon>
    </lineage>
</organism>
<keyword evidence="3" id="KW-0408">Iron</keyword>
<dbReference type="PANTHER" id="PTHR37164:SF1">
    <property type="entry name" value="BACTERIOHEMERYTHRIN"/>
    <property type="match status" value="1"/>
</dbReference>
<dbReference type="Proteomes" id="UP000243359">
    <property type="component" value="Chromosome I"/>
</dbReference>
<dbReference type="SUPFAM" id="SSF47188">
    <property type="entry name" value="Hemerythrin-like"/>
    <property type="match status" value="1"/>
</dbReference>
<evidence type="ECO:0000313" key="5">
    <source>
        <dbReference type="EMBL" id="SDS49632.1"/>
    </source>
</evidence>
<gene>
    <name evidence="5" type="ORF">SAMN05216221_1949</name>
</gene>
<dbReference type="Gene3D" id="1.20.120.50">
    <property type="entry name" value="Hemerythrin-like"/>
    <property type="match status" value="1"/>
</dbReference>
<protein>
    <submittedName>
        <fullName evidence="5">Hemerythrin</fullName>
    </submittedName>
</protein>
<dbReference type="InterPro" id="IPR012312">
    <property type="entry name" value="Hemerythrin-like"/>
</dbReference>
<accession>A0A1H1SNS4</accession>
<proteinExistence type="inferred from homology"/>
<dbReference type="InterPro" id="IPR012827">
    <property type="entry name" value="Hemerythrin_metal-bd"/>
</dbReference>